<keyword evidence="1 2" id="KW-0732">Signal</keyword>
<evidence type="ECO:0000313" key="4">
    <source>
        <dbReference type="EMBL" id="SKA68480.1"/>
    </source>
</evidence>
<dbReference type="OrthoDB" id="9791630at2"/>
<feature type="chain" id="PRO_5012482086" evidence="2">
    <location>
        <begin position="31"/>
        <end position="345"/>
    </location>
</feature>
<evidence type="ECO:0000313" key="5">
    <source>
        <dbReference type="Proteomes" id="UP000190460"/>
    </source>
</evidence>
<dbReference type="InterPro" id="IPR012336">
    <property type="entry name" value="Thioredoxin-like_fold"/>
</dbReference>
<evidence type="ECO:0000256" key="1">
    <source>
        <dbReference type="ARBA" id="ARBA00022729"/>
    </source>
</evidence>
<dbReference type="Pfam" id="PF13098">
    <property type="entry name" value="Thioredoxin_2"/>
    <property type="match status" value="2"/>
</dbReference>
<protein>
    <submittedName>
        <fullName evidence="4">Thioredoxin-related protein</fullName>
    </submittedName>
</protein>
<dbReference type="InterPro" id="IPR051099">
    <property type="entry name" value="AGR/TXD"/>
</dbReference>
<dbReference type="AlphaFoldDB" id="A0A1T4VU10"/>
<dbReference type="STRING" id="92487.SAMN02745130_00297"/>
<dbReference type="EMBL" id="FUYB01000001">
    <property type="protein sequence ID" value="SKA68480.1"/>
    <property type="molecule type" value="Genomic_DNA"/>
</dbReference>
<accession>A0A1T4VU10</accession>
<dbReference type="PANTHER" id="PTHR15337:SF11">
    <property type="entry name" value="THIOREDOXIN DOMAIN-CONTAINING PROTEIN"/>
    <property type="match status" value="1"/>
</dbReference>
<dbReference type="Gene3D" id="3.40.30.10">
    <property type="entry name" value="Glutaredoxin"/>
    <property type="match status" value="2"/>
</dbReference>
<dbReference type="Proteomes" id="UP000190460">
    <property type="component" value="Unassembled WGS sequence"/>
</dbReference>
<dbReference type="InterPro" id="IPR013766">
    <property type="entry name" value="Thioredoxin_domain"/>
</dbReference>
<dbReference type="RefSeq" id="WP_078920798.1">
    <property type="nucleotide sequence ID" value="NZ_FUYB01000001.1"/>
</dbReference>
<gene>
    <name evidence="4" type="ORF">SAMN02745130_00297</name>
</gene>
<feature type="domain" description="Thioredoxin" evidence="3">
    <location>
        <begin position="20"/>
        <end position="173"/>
    </location>
</feature>
<sequence>MQTLTRSQPWFGGLGLLFALFFTFISPSHAETTTEGKVVGGVEHEMPEWFKESFLEIQEDVKEASAGNKHVMLFFHLNNCPYCDKMLKDNFLQEPSKTYIQENFDVIAINVKGDRQVQYSKELAFSEKELADELEVALTPTISFINSENKTVARLNGYRSPEQFKPVLDYVAKQIYKTESLSDYLAKQPQSDQYTLRPNELFQPLKDLSSIKTPLAVIFESSTCSDCAYFHDTLLQDEAIKTEFKALTVVRFDANDSTEIIDVNGQKTTPKDWLKQLKLSYQPGMVFFDEGKEVTRLEGKLFNFHFQQLLNYVSSQGYKEHSFPAHLGLRQAELLQQGKTVDISE</sequence>
<dbReference type="PANTHER" id="PTHR15337">
    <property type="entry name" value="ANTERIOR GRADIENT PROTEIN-RELATED"/>
    <property type="match status" value="1"/>
</dbReference>
<dbReference type="InterPro" id="IPR036249">
    <property type="entry name" value="Thioredoxin-like_sf"/>
</dbReference>
<feature type="signal peptide" evidence="2">
    <location>
        <begin position="1"/>
        <end position="30"/>
    </location>
</feature>
<keyword evidence="5" id="KW-1185">Reference proteome</keyword>
<organism evidence="4 5">
    <name type="scientific">Thiothrix eikelboomii</name>
    <dbReference type="NCBI Taxonomy" id="92487"/>
    <lineage>
        <taxon>Bacteria</taxon>
        <taxon>Pseudomonadati</taxon>
        <taxon>Pseudomonadota</taxon>
        <taxon>Gammaproteobacteria</taxon>
        <taxon>Thiotrichales</taxon>
        <taxon>Thiotrichaceae</taxon>
        <taxon>Thiothrix</taxon>
    </lineage>
</organism>
<evidence type="ECO:0000256" key="2">
    <source>
        <dbReference type="SAM" id="SignalP"/>
    </source>
</evidence>
<evidence type="ECO:0000259" key="3">
    <source>
        <dbReference type="PROSITE" id="PS51352"/>
    </source>
</evidence>
<proteinExistence type="predicted"/>
<name>A0A1T4VU10_9GAMM</name>
<dbReference type="SUPFAM" id="SSF52833">
    <property type="entry name" value="Thioredoxin-like"/>
    <property type="match status" value="2"/>
</dbReference>
<dbReference type="PROSITE" id="PS51352">
    <property type="entry name" value="THIOREDOXIN_2"/>
    <property type="match status" value="1"/>
</dbReference>
<reference evidence="5" key="1">
    <citation type="submission" date="2017-02" db="EMBL/GenBank/DDBJ databases">
        <authorList>
            <person name="Varghese N."/>
            <person name="Submissions S."/>
        </authorList>
    </citation>
    <scope>NUCLEOTIDE SEQUENCE [LARGE SCALE GENOMIC DNA]</scope>
    <source>
        <strain evidence="5">ATCC 49788</strain>
    </source>
</reference>